<dbReference type="Gene3D" id="3.30.457.10">
    <property type="entry name" value="Copper amine oxidase-like, N-terminal domain"/>
    <property type="match status" value="1"/>
</dbReference>
<dbReference type="Pfam" id="PF07833">
    <property type="entry name" value="Cu_amine_oxidN1"/>
    <property type="match status" value="1"/>
</dbReference>
<dbReference type="InterPro" id="IPR036582">
    <property type="entry name" value="Mao_N_sf"/>
</dbReference>
<dbReference type="SUPFAM" id="SSF55383">
    <property type="entry name" value="Copper amine oxidase, domain N"/>
    <property type="match status" value="1"/>
</dbReference>
<dbReference type="AlphaFoldDB" id="A0A3G1KWQ1"/>
<name>A0A3G1KWQ1_FORW1</name>
<evidence type="ECO:0000259" key="1">
    <source>
        <dbReference type="Pfam" id="PF07833"/>
    </source>
</evidence>
<evidence type="ECO:0000313" key="3">
    <source>
        <dbReference type="Proteomes" id="UP000323521"/>
    </source>
</evidence>
<keyword evidence="3" id="KW-1185">Reference proteome</keyword>
<reference evidence="2 3" key="1">
    <citation type="submission" date="2016-10" db="EMBL/GenBank/DDBJ databases">
        <title>Complete Genome Sequence of Peptococcaceae strain DCMF.</title>
        <authorList>
            <person name="Edwards R.J."/>
            <person name="Holland S.I."/>
            <person name="Deshpande N.P."/>
            <person name="Wong Y.K."/>
            <person name="Ertan H."/>
            <person name="Manefield M."/>
            <person name="Russell T.L."/>
            <person name="Lee M.J."/>
        </authorList>
    </citation>
    <scope>NUCLEOTIDE SEQUENCE [LARGE SCALE GENOMIC DNA]</scope>
    <source>
        <strain evidence="2 3">DCMF</strain>
    </source>
</reference>
<protein>
    <recommendedName>
        <fullName evidence="1">Copper amine oxidase-like N-terminal domain-containing protein</fullName>
    </recommendedName>
</protein>
<dbReference type="OrthoDB" id="1809940at2"/>
<dbReference type="EMBL" id="CP017634">
    <property type="protein sequence ID" value="ATW26904.1"/>
    <property type="molecule type" value="Genomic_DNA"/>
</dbReference>
<dbReference type="RefSeq" id="WP_148136235.1">
    <property type="nucleotide sequence ID" value="NZ_CP017634.1"/>
</dbReference>
<dbReference type="Proteomes" id="UP000323521">
    <property type="component" value="Chromosome"/>
</dbReference>
<accession>A0A3G1KWQ1</accession>
<dbReference type="InterPro" id="IPR012854">
    <property type="entry name" value="Cu_amine_oxidase-like_N"/>
</dbReference>
<organism evidence="2 3">
    <name type="scientific">Formimonas warabiya</name>
    <dbReference type="NCBI Taxonomy" id="1761012"/>
    <lineage>
        <taxon>Bacteria</taxon>
        <taxon>Bacillati</taxon>
        <taxon>Bacillota</taxon>
        <taxon>Clostridia</taxon>
        <taxon>Eubacteriales</taxon>
        <taxon>Peptococcaceae</taxon>
        <taxon>Candidatus Formimonas</taxon>
    </lineage>
</organism>
<sequence>MNKRFAALVVLGVFLGGITVGVLAASPIRIMVNGVEVKSDVNPQIIKGRTMVPLRTVAEALGNEVKWDGKTQEVKIDSGDNVWEEPFDPWKNLDDYRAVSVVSQYLSLLQGAVWGGDLDSYPFLFSKAVREAAEPWNRVWQPSMSGRVGSSVCRLSFQVLDGHVAGKDAQGYPVYEVAARLNYYDPGAGEPVLKEWVKVYTVISEVSPDQNGINGNHMVIDGEKTMKEVPHKSNQMPSFWN</sequence>
<gene>
    <name evidence="2" type="ORF">DCMF_20985</name>
</gene>
<dbReference type="KEGG" id="fwa:DCMF_20985"/>
<proteinExistence type="predicted"/>
<evidence type="ECO:0000313" key="2">
    <source>
        <dbReference type="EMBL" id="ATW26904.1"/>
    </source>
</evidence>
<feature type="domain" description="Copper amine oxidase-like N-terminal" evidence="1">
    <location>
        <begin position="32"/>
        <end position="81"/>
    </location>
</feature>